<evidence type="ECO:0000256" key="1">
    <source>
        <dbReference type="SAM" id="SignalP"/>
    </source>
</evidence>
<feature type="chain" id="PRO_5029635172" description="SUEL-type lectin domain-containing protein" evidence="1">
    <location>
        <begin position="19"/>
        <end position="455"/>
    </location>
</feature>
<keyword evidence="3" id="KW-1185">Reference proteome</keyword>
<evidence type="ECO:0000313" key="2">
    <source>
        <dbReference type="EnsemblMetazoa" id="CLYHEMP001747.1"/>
    </source>
</evidence>
<sequence>MTSYSLLLLALAAVCISAQDKPTIHHRYVCRKNYPRQEPVSCQQTAKKVIKIHKATYGRQWSTPCKYAFPIRSRCTDIVTEGMKKVCDGKRICNPNDQKNQILDMHSCWGVDSASSRFYFEIFYECVDATPKPETKQKTFQRQICKKNRPKKPLLSCAQDDLYPNIVKASYGRHGPNAQKVCLTYRPWGYIPRCYEEVTTKVQDVCKGKKVCNPEAHKNAILGTTSFCLKRDGQTPYRQYYFEVDYKCSAQIAYCQDTNVETAKKATCQNKHALFIDNARLVAKLGKCTKNWANSSNYICEQDITSTIAKYFNGKQKIQDDIYDYFAYLCPSYKMLKLTYECQDAAQDNQDKDHFVYDDNLGYGSGGGPGPVTEEFSEKEIYCPAGEELNVSKASVRHFSDTDTQNAVCEEDATAFAKQMFDGQNKITASVDLFKHVHCHVQKGLMINYSCQPDV</sequence>
<evidence type="ECO:0008006" key="4">
    <source>
        <dbReference type="Google" id="ProtNLM"/>
    </source>
</evidence>
<dbReference type="Proteomes" id="UP000594262">
    <property type="component" value="Unplaced"/>
</dbReference>
<dbReference type="CDD" id="cd22823">
    <property type="entry name" value="Gal_Rha_Lectin"/>
    <property type="match status" value="1"/>
</dbReference>
<evidence type="ECO:0000313" key="3">
    <source>
        <dbReference type="Proteomes" id="UP000594262"/>
    </source>
</evidence>
<dbReference type="EnsemblMetazoa" id="CLYHEMT001747.1">
    <property type="protein sequence ID" value="CLYHEMP001747.1"/>
    <property type="gene ID" value="CLYHEMG001747"/>
</dbReference>
<keyword evidence="1" id="KW-0732">Signal</keyword>
<accession>A0A7M5V162</accession>
<dbReference type="InterPro" id="IPR043159">
    <property type="entry name" value="Lectin_gal-bd_sf"/>
</dbReference>
<dbReference type="Gene3D" id="2.60.120.740">
    <property type="match status" value="2"/>
</dbReference>
<reference evidence="2" key="1">
    <citation type="submission" date="2021-01" db="UniProtKB">
        <authorList>
            <consortium name="EnsemblMetazoa"/>
        </authorList>
    </citation>
    <scope>IDENTIFICATION</scope>
</reference>
<protein>
    <recommendedName>
        <fullName evidence="4">SUEL-type lectin domain-containing protein</fullName>
    </recommendedName>
</protein>
<dbReference type="AlphaFoldDB" id="A0A7M5V162"/>
<proteinExistence type="predicted"/>
<name>A0A7M5V162_9CNID</name>
<dbReference type="RefSeq" id="XP_066914373.1">
    <property type="nucleotide sequence ID" value="XM_067058272.1"/>
</dbReference>
<organism evidence="2 3">
    <name type="scientific">Clytia hemisphaerica</name>
    <dbReference type="NCBI Taxonomy" id="252671"/>
    <lineage>
        <taxon>Eukaryota</taxon>
        <taxon>Metazoa</taxon>
        <taxon>Cnidaria</taxon>
        <taxon>Hydrozoa</taxon>
        <taxon>Hydroidolina</taxon>
        <taxon>Leptothecata</taxon>
        <taxon>Obeliida</taxon>
        <taxon>Clytiidae</taxon>
        <taxon>Clytia</taxon>
    </lineage>
</organism>
<feature type="signal peptide" evidence="1">
    <location>
        <begin position="1"/>
        <end position="18"/>
    </location>
</feature>
<dbReference type="GeneID" id="136801632"/>